<dbReference type="Proteomes" id="UP001189429">
    <property type="component" value="Unassembled WGS sequence"/>
</dbReference>
<dbReference type="Pfam" id="PF00106">
    <property type="entry name" value="adh_short"/>
    <property type="match status" value="1"/>
</dbReference>
<evidence type="ECO:0000313" key="4">
    <source>
        <dbReference type="Proteomes" id="UP001189429"/>
    </source>
</evidence>
<evidence type="ECO:0000256" key="2">
    <source>
        <dbReference type="ARBA" id="ARBA00023002"/>
    </source>
</evidence>
<dbReference type="SUPFAM" id="SSF51735">
    <property type="entry name" value="NAD(P)-binding Rossmann-fold domains"/>
    <property type="match status" value="1"/>
</dbReference>
<dbReference type="InterPro" id="IPR036291">
    <property type="entry name" value="NAD(P)-bd_dom_sf"/>
</dbReference>
<dbReference type="InterPro" id="IPR002347">
    <property type="entry name" value="SDR_fam"/>
</dbReference>
<reference evidence="3" key="1">
    <citation type="submission" date="2023-10" db="EMBL/GenBank/DDBJ databases">
        <authorList>
            <person name="Chen Y."/>
            <person name="Shah S."/>
            <person name="Dougan E. K."/>
            <person name="Thang M."/>
            <person name="Chan C."/>
        </authorList>
    </citation>
    <scope>NUCLEOTIDE SEQUENCE [LARGE SCALE GENOMIC DNA]</scope>
</reference>
<dbReference type="PRINTS" id="PR00081">
    <property type="entry name" value="GDHRDH"/>
</dbReference>
<accession>A0ABN9Q610</accession>
<organism evidence="3 4">
    <name type="scientific">Prorocentrum cordatum</name>
    <dbReference type="NCBI Taxonomy" id="2364126"/>
    <lineage>
        <taxon>Eukaryota</taxon>
        <taxon>Sar</taxon>
        <taxon>Alveolata</taxon>
        <taxon>Dinophyceae</taxon>
        <taxon>Prorocentrales</taxon>
        <taxon>Prorocentraceae</taxon>
        <taxon>Prorocentrum</taxon>
    </lineage>
</organism>
<comment type="similarity">
    <text evidence="1">Belongs to the short-chain dehydrogenases/reductases (SDR) family.</text>
</comment>
<evidence type="ECO:0008006" key="5">
    <source>
        <dbReference type="Google" id="ProtNLM"/>
    </source>
</evidence>
<dbReference type="EMBL" id="CAUYUJ010002237">
    <property type="protein sequence ID" value="CAK0799886.1"/>
    <property type="molecule type" value="Genomic_DNA"/>
</dbReference>
<name>A0ABN9Q610_9DINO</name>
<evidence type="ECO:0000313" key="3">
    <source>
        <dbReference type="EMBL" id="CAK0799886.1"/>
    </source>
</evidence>
<keyword evidence="4" id="KW-1185">Reference proteome</keyword>
<dbReference type="PANTHER" id="PTHR24320">
    <property type="entry name" value="RETINOL DEHYDROGENASE"/>
    <property type="match status" value="1"/>
</dbReference>
<proteinExistence type="inferred from homology"/>
<protein>
    <recommendedName>
        <fullName evidence="5">Protochlorophyllide reductase</fullName>
    </recommendedName>
</protein>
<comment type="caution">
    <text evidence="3">The sequence shown here is derived from an EMBL/GenBank/DDBJ whole genome shotgun (WGS) entry which is preliminary data.</text>
</comment>
<dbReference type="Gene3D" id="3.40.50.720">
    <property type="entry name" value="NAD(P)-binding Rossmann-like Domain"/>
    <property type="match status" value="1"/>
</dbReference>
<evidence type="ECO:0000256" key="1">
    <source>
        <dbReference type="ARBA" id="ARBA00006484"/>
    </source>
</evidence>
<dbReference type="PANTHER" id="PTHR24320:SF152">
    <property type="entry name" value="SHORT-CHAIN DEHYDROGENASE_REDUCTASE FAMILY PROTEIN"/>
    <property type="match status" value="1"/>
</dbReference>
<keyword evidence="2" id="KW-0560">Oxidoreductase</keyword>
<gene>
    <name evidence="3" type="ORF">PCOR1329_LOCUS8207</name>
</gene>
<sequence length="369" mass="39143">MTSKYLSAALNHLGYFGFARLVATATCKVPSAPEPPSKFADDVWASELPSDLVGKVYAITGASNGMGKYLAEMLASRGATVIMLNRKSAHSVKAFEEVKVAAKKAECVHLVECDLCDFASVRSAAATIKSISSELDGLVCNAGLMAQADKRTGDGYDVQIQANHLSHFLLTSLLLKDLAATGKKRGEAARVVQHSSGARSSPDVPISPDCFEKEWESIIDDKGRQGNPRKGDVSFMAKWRRYQQSKSLNLGFTYALADYIAKQGSQGDVIATCAHPGATNSGLQSRTEGGCFMDNLINGIAACVGHSTADGCLGLALATLKPGAQNGDFYGPAGMIGNAVLMPCERDRYSEQLDLIWSGSVRATGAVFD</sequence>